<dbReference type="SUPFAM" id="SSF81383">
    <property type="entry name" value="F-box domain"/>
    <property type="match status" value="1"/>
</dbReference>
<dbReference type="Pfam" id="PF12937">
    <property type="entry name" value="F-box-like"/>
    <property type="match status" value="1"/>
</dbReference>
<protein>
    <recommendedName>
        <fullName evidence="1">F-box domain-containing protein</fullName>
    </recommendedName>
</protein>
<evidence type="ECO:0000313" key="3">
    <source>
        <dbReference type="Proteomes" id="UP000076532"/>
    </source>
</evidence>
<evidence type="ECO:0000259" key="1">
    <source>
        <dbReference type="Pfam" id="PF12937"/>
    </source>
</evidence>
<dbReference type="AlphaFoldDB" id="A0A166EUV3"/>
<gene>
    <name evidence="2" type="ORF">FIBSPDRAFT_866370</name>
</gene>
<feature type="domain" description="F-box" evidence="1">
    <location>
        <begin position="16"/>
        <end position="71"/>
    </location>
</feature>
<dbReference type="InterPro" id="IPR036047">
    <property type="entry name" value="F-box-like_dom_sf"/>
</dbReference>
<dbReference type="OrthoDB" id="3197972at2759"/>
<dbReference type="InterPro" id="IPR001810">
    <property type="entry name" value="F-box_dom"/>
</dbReference>
<reference evidence="2 3" key="1">
    <citation type="journal article" date="2016" name="Mol. Biol. Evol.">
        <title>Comparative Genomics of Early-Diverging Mushroom-Forming Fungi Provides Insights into the Origins of Lignocellulose Decay Capabilities.</title>
        <authorList>
            <person name="Nagy L.G."/>
            <person name="Riley R."/>
            <person name="Tritt A."/>
            <person name="Adam C."/>
            <person name="Daum C."/>
            <person name="Floudas D."/>
            <person name="Sun H."/>
            <person name="Yadav J.S."/>
            <person name="Pangilinan J."/>
            <person name="Larsson K.H."/>
            <person name="Matsuura K."/>
            <person name="Barry K."/>
            <person name="Labutti K."/>
            <person name="Kuo R."/>
            <person name="Ohm R.A."/>
            <person name="Bhattacharya S.S."/>
            <person name="Shirouzu T."/>
            <person name="Yoshinaga Y."/>
            <person name="Martin F.M."/>
            <person name="Grigoriev I.V."/>
            <person name="Hibbett D.S."/>
        </authorList>
    </citation>
    <scope>NUCLEOTIDE SEQUENCE [LARGE SCALE GENOMIC DNA]</scope>
    <source>
        <strain evidence="2 3">CBS 109695</strain>
    </source>
</reference>
<dbReference type="EMBL" id="KV417597">
    <property type="protein sequence ID" value="KZP16130.1"/>
    <property type="molecule type" value="Genomic_DNA"/>
</dbReference>
<proteinExistence type="predicted"/>
<accession>A0A166EUV3</accession>
<name>A0A166EUV3_9AGAM</name>
<dbReference type="Proteomes" id="UP000076532">
    <property type="component" value="Unassembled WGS sequence"/>
</dbReference>
<keyword evidence="3" id="KW-1185">Reference proteome</keyword>
<organism evidence="2 3">
    <name type="scientific">Athelia psychrophila</name>
    <dbReference type="NCBI Taxonomy" id="1759441"/>
    <lineage>
        <taxon>Eukaryota</taxon>
        <taxon>Fungi</taxon>
        <taxon>Dikarya</taxon>
        <taxon>Basidiomycota</taxon>
        <taxon>Agaricomycotina</taxon>
        <taxon>Agaricomycetes</taxon>
        <taxon>Agaricomycetidae</taxon>
        <taxon>Atheliales</taxon>
        <taxon>Atheliaceae</taxon>
        <taxon>Athelia</taxon>
    </lineage>
</organism>
<evidence type="ECO:0000313" key="2">
    <source>
        <dbReference type="EMBL" id="KZP16130.1"/>
    </source>
</evidence>
<sequence length="494" mass="55927">MFSNNQYMQHFSPVFRMPNELLEHVFNTYVTMLSAPDQAEARRFLVAYTQVCRWFRDVAQASPRLWRFIDLNRPRATQVFLQRSRSAVPLTLLAFSERKLPQIEWMNKTPNFSERVSHIDVELASVDLRRLLDALGPTLPQVFRLRIVNRKPLVSSPGYSMATHTKLPSLRHLVLQAVRLPWQNLANLTYLHLADLEEQIAPFLQEISTLLFNNSRLEHFQMSFVASSGWANVLHPVNLPQLKLVHLVLSPDLVPSILRLMKYPLSTHLRIGAFSLVDGFLSVFPKTDGMQYPHLAVTEGSTLSILLRNIRLHRSASPPFSDGTAYPPPAVTLMLPHPAPAYSSILRDAPKLFDLFLLSTLELDVVWASDEDSLVTHLYALLTATPNLATLRASQHGADCLSRVLGKPGADRLPTDVLCPLLIRLSFGAPDQMWWDFPQRWINPLVACLQERAFCTGFPLKTIEFLGQGRIEKSSSAVLQPYVGEVLNSVTWSR</sequence>